<organism evidence="5 6">
    <name type="scientific">Erpetoichthys calabaricus</name>
    <name type="common">Rope fish</name>
    <name type="synonym">Calamoichthys calabaricus</name>
    <dbReference type="NCBI Taxonomy" id="27687"/>
    <lineage>
        <taxon>Eukaryota</taxon>
        <taxon>Metazoa</taxon>
        <taxon>Chordata</taxon>
        <taxon>Craniata</taxon>
        <taxon>Vertebrata</taxon>
        <taxon>Euteleostomi</taxon>
        <taxon>Actinopterygii</taxon>
        <taxon>Polypteriformes</taxon>
        <taxon>Polypteridae</taxon>
        <taxon>Erpetoichthys</taxon>
    </lineage>
</organism>
<evidence type="ECO:0000256" key="2">
    <source>
        <dbReference type="ARBA" id="ARBA00022737"/>
    </source>
</evidence>
<dbReference type="GeneID" id="127525798"/>
<keyword evidence="6" id="KW-1185">Reference proteome</keyword>
<accession>A0A8C4X7E7</accession>
<evidence type="ECO:0000259" key="4">
    <source>
        <dbReference type="PROSITE" id="PS51304"/>
    </source>
</evidence>
<evidence type="ECO:0000256" key="1">
    <source>
        <dbReference type="ARBA" id="ARBA00022734"/>
    </source>
</evidence>
<proteinExistence type="predicted"/>
<dbReference type="Ensembl" id="ENSECRT00000010424.1">
    <property type="protein sequence ID" value="ENSECRP00000010254.1"/>
    <property type="gene ID" value="ENSECRG00000006838.1"/>
</dbReference>
<dbReference type="Pfam" id="PF00337">
    <property type="entry name" value="Gal-bind_lectin"/>
    <property type="match status" value="2"/>
</dbReference>
<dbReference type="CDD" id="cd00070">
    <property type="entry name" value="GLECT"/>
    <property type="match status" value="2"/>
</dbReference>
<dbReference type="SMART" id="SM00908">
    <property type="entry name" value="Gal-bind_lectin"/>
    <property type="match status" value="2"/>
</dbReference>
<feature type="domain" description="Galectin" evidence="4">
    <location>
        <begin position="16"/>
        <end position="144"/>
    </location>
</feature>
<sequence>MAYSSPQIIYNPVVPFIGSIQGGLHVGKEITVIGRVLPGAKRFDINFKCGPDIAFHFNPRYEGGQKYVVCNTQQHHSWGSEERKYEAFVQEGSMFTMTIQVNQDSYMVLRNGSYFLHYMHRLPFSRVDNFSVNGDVQITSIAFQNAVVAAPQLGFGQMMAPGNLGCGQMMTPPIYSPAPNFAVPYKTIINGGCYPSRKIIINGSIPHYATRFHINLRFHSGIALHLNPRFNENAVVRNSFLNDSWGPEERNLAMMPLMRGQSFTILIQCESSRFNIMLNGKHVITFNHRVSQLQDIDVLEIDGDVSLTWVQV</sequence>
<evidence type="ECO:0000313" key="6">
    <source>
        <dbReference type="Proteomes" id="UP000694620"/>
    </source>
</evidence>
<dbReference type="GO" id="GO:2000562">
    <property type="term" value="P:negative regulation of CD4-positive, alpha-beta T cell proliferation"/>
    <property type="evidence" value="ECO:0007669"/>
    <property type="project" value="TreeGrafter"/>
</dbReference>
<dbReference type="PROSITE" id="PS51304">
    <property type="entry name" value="GALECTIN"/>
    <property type="match status" value="2"/>
</dbReference>
<dbReference type="FunFam" id="2.60.120.200:FF:000023">
    <property type="entry name" value="Galectin"/>
    <property type="match status" value="1"/>
</dbReference>
<dbReference type="InterPro" id="IPR013320">
    <property type="entry name" value="ConA-like_dom_sf"/>
</dbReference>
<name>A0A8C4X7E7_ERPCA</name>
<dbReference type="OrthoDB" id="6251307at2759"/>
<dbReference type="GO" id="GO:0016936">
    <property type="term" value="F:galactoside binding"/>
    <property type="evidence" value="ECO:0007669"/>
    <property type="project" value="TreeGrafter"/>
</dbReference>
<gene>
    <name evidence="5" type="primary">LOC127525798</name>
</gene>
<dbReference type="RefSeq" id="XP_028662938.1">
    <property type="nucleotide sequence ID" value="XM_028807105.2"/>
</dbReference>
<feature type="domain" description="Galectin" evidence="4">
    <location>
        <begin position="185"/>
        <end position="312"/>
    </location>
</feature>
<dbReference type="GeneTree" id="ENSGT00940000162258"/>
<reference evidence="5" key="1">
    <citation type="submission" date="2021-06" db="EMBL/GenBank/DDBJ databases">
        <authorList>
            <consortium name="Wellcome Sanger Institute Data Sharing"/>
        </authorList>
    </citation>
    <scope>NUCLEOTIDE SEQUENCE [LARGE SCALE GENOMIC DNA]</scope>
</reference>
<dbReference type="Gene3D" id="2.60.120.200">
    <property type="match status" value="2"/>
</dbReference>
<dbReference type="GO" id="GO:0005634">
    <property type="term" value="C:nucleus"/>
    <property type="evidence" value="ECO:0007669"/>
    <property type="project" value="TreeGrafter"/>
</dbReference>
<keyword evidence="1 3" id="KW-0430">Lectin</keyword>
<reference evidence="5" key="2">
    <citation type="submission" date="2025-08" db="UniProtKB">
        <authorList>
            <consortium name="Ensembl"/>
        </authorList>
    </citation>
    <scope>IDENTIFICATION</scope>
</reference>
<dbReference type="InterPro" id="IPR044156">
    <property type="entry name" value="Galectin-like"/>
</dbReference>
<dbReference type="FunFam" id="2.60.120.200:FF:000124">
    <property type="entry name" value="Galectin-4"/>
    <property type="match status" value="1"/>
</dbReference>
<reference evidence="5" key="3">
    <citation type="submission" date="2025-09" db="UniProtKB">
        <authorList>
            <consortium name="Ensembl"/>
        </authorList>
    </citation>
    <scope>IDENTIFICATION</scope>
</reference>
<dbReference type="SMART" id="SM00276">
    <property type="entry name" value="GLECT"/>
    <property type="match status" value="2"/>
</dbReference>
<dbReference type="PANTHER" id="PTHR11346:SF80">
    <property type="entry name" value="GALECTIN-9C"/>
    <property type="match status" value="1"/>
</dbReference>
<dbReference type="GO" id="GO:0030246">
    <property type="term" value="F:carbohydrate binding"/>
    <property type="evidence" value="ECO:0007669"/>
    <property type="project" value="UniProtKB-UniRule"/>
</dbReference>
<dbReference type="GO" id="GO:0032689">
    <property type="term" value="P:negative regulation of type II interferon production"/>
    <property type="evidence" value="ECO:0007669"/>
    <property type="project" value="TreeGrafter"/>
</dbReference>
<keyword evidence="2" id="KW-0677">Repeat</keyword>
<evidence type="ECO:0000313" key="5">
    <source>
        <dbReference type="Ensembl" id="ENSECRP00000010254.1"/>
    </source>
</evidence>
<dbReference type="GO" id="GO:0010628">
    <property type="term" value="P:positive regulation of gene expression"/>
    <property type="evidence" value="ECO:0007669"/>
    <property type="project" value="TreeGrafter"/>
</dbReference>
<evidence type="ECO:0000256" key="3">
    <source>
        <dbReference type="RuleBase" id="RU102079"/>
    </source>
</evidence>
<dbReference type="PANTHER" id="PTHR11346">
    <property type="entry name" value="GALECTIN"/>
    <property type="match status" value="1"/>
</dbReference>
<dbReference type="InterPro" id="IPR001079">
    <property type="entry name" value="Galectin_CRD"/>
</dbReference>
<dbReference type="AlphaFoldDB" id="A0A8C4X7E7"/>
<protein>
    <recommendedName>
        <fullName evidence="3">Galectin</fullName>
    </recommendedName>
</protein>
<dbReference type="Proteomes" id="UP000694620">
    <property type="component" value="Chromosome 8"/>
</dbReference>
<dbReference type="SUPFAM" id="SSF49899">
    <property type="entry name" value="Concanavalin A-like lectins/glucanases"/>
    <property type="match status" value="2"/>
</dbReference>
<dbReference type="GO" id="GO:0005829">
    <property type="term" value="C:cytosol"/>
    <property type="evidence" value="ECO:0007669"/>
    <property type="project" value="TreeGrafter"/>
</dbReference>